<reference evidence="1" key="1">
    <citation type="submission" date="2014-09" db="EMBL/GenBank/DDBJ databases">
        <authorList>
            <person name="Magalhaes I.L.F."/>
            <person name="Oliveira U."/>
            <person name="Santos F.R."/>
            <person name="Vidigal T.H.D.A."/>
            <person name="Brescovit A.D."/>
            <person name="Santos A.J."/>
        </authorList>
    </citation>
    <scope>NUCLEOTIDE SEQUENCE</scope>
    <source>
        <tissue evidence="1">Shoot tissue taken approximately 20 cm above the soil surface</tissue>
    </source>
</reference>
<evidence type="ECO:0000313" key="1">
    <source>
        <dbReference type="EMBL" id="JAD59000.1"/>
    </source>
</evidence>
<accession>A0A0A9BCN9</accession>
<dbReference type="AlphaFoldDB" id="A0A0A9BCN9"/>
<proteinExistence type="predicted"/>
<protein>
    <submittedName>
        <fullName evidence="1">Uncharacterized protein</fullName>
    </submittedName>
</protein>
<name>A0A0A9BCN9_ARUDO</name>
<reference evidence="1" key="2">
    <citation type="journal article" date="2015" name="Data Brief">
        <title>Shoot transcriptome of the giant reed, Arundo donax.</title>
        <authorList>
            <person name="Barrero R.A."/>
            <person name="Guerrero F.D."/>
            <person name="Moolhuijzen P."/>
            <person name="Goolsby J.A."/>
            <person name="Tidwell J."/>
            <person name="Bellgard S.E."/>
            <person name="Bellgard M.I."/>
        </authorList>
    </citation>
    <scope>NUCLEOTIDE SEQUENCE</scope>
    <source>
        <tissue evidence="1">Shoot tissue taken approximately 20 cm above the soil surface</tissue>
    </source>
</reference>
<dbReference type="EMBL" id="GBRH01238895">
    <property type="protein sequence ID" value="JAD59000.1"/>
    <property type="molecule type" value="Transcribed_RNA"/>
</dbReference>
<sequence>MSQANAASRQETNLRNHCKHSVFNETAEFVLASKKKD</sequence>
<organism evidence="1">
    <name type="scientific">Arundo donax</name>
    <name type="common">Giant reed</name>
    <name type="synonym">Donax arundinaceus</name>
    <dbReference type="NCBI Taxonomy" id="35708"/>
    <lineage>
        <taxon>Eukaryota</taxon>
        <taxon>Viridiplantae</taxon>
        <taxon>Streptophyta</taxon>
        <taxon>Embryophyta</taxon>
        <taxon>Tracheophyta</taxon>
        <taxon>Spermatophyta</taxon>
        <taxon>Magnoliopsida</taxon>
        <taxon>Liliopsida</taxon>
        <taxon>Poales</taxon>
        <taxon>Poaceae</taxon>
        <taxon>PACMAD clade</taxon>
        <taxon>Arundinoideae</taxon>
        <taxon>Arundineae</taxon>
        <taxon>Arundo</taxon>
    </lineage>
</organism>